<comment type="similarity">
    <text evidence="7">Belongs to the Leviviricetes maturation protein family.</text>
</comment>
<protein>
    <submittedName>
        <fullName evidence="8">Uncharacterized protein</fullName>
    </submittedName>
</protein>
<dbReference type="GO" id="GO:0044423">
    <property type="term" value="C:virion component"/>
    <property type="evidence" value="ECO:0007669"/>
    <property type="project" value="UniProtKB-KW"/>
</dbReference>
<evidence type="ECO:0000256" key="6">
    <source>
        <dbReference type="ARBA" id="ARBA00023296"/>
    </source>
</evidence>
<dbReference type="EMBL" id="MN035078">
    <property type="protein sequence ID" value="QDH89848.1"/>
    <property type="molecule type" value="Genomic_RNA"/>
</dbReference>
<keyword evidence="6" id="KW-1160">Virus entry into host cell</keyword>
<comment type="subcellular location">
    <subcellularLocation>
        <location evidence="1">Virion</location>
    </subcellularLocation>
</comment>
<dbReference type="GO" id="GO:0039666">
    <property type="term" value="P:virion attachment to host cell pilus"/>
    <property type="evidence" value="ECO:0007669"/>
    <property type="project" value="UniProtKB-KW"/>
</dbReference>
<evidence type="ECO:0000313" key="8">
    <source>
        <dbReference type="EMBL" id="QDH89848.1"/>
    </source>
</evidence>
<gene>
    <name evidence="8" type="ORF">H1Rhizo27581_000005</name>
</gene>
<organism evidence="8">
    <name type="scientific">Leviviridae sp</name>
    <dbReference type="NCBI Taxonomy" id="2027243"/>
    <lineage>
        <taxon>Viruses</taxon>
        <taxon>Riboviria</taxon>
        <taxon>Orthornavirae</taxon>
        <taxon>Lenarviricota</taxon>
        <taxon>Leviviricetes</taxon>
        <taxon>Norzivirales</taxon>
        <taxon>Fiersviridae</taxon>
    </lineage>
</organism>
<evidence type="ECO:0000256" key="7">
    <source>
        <dbReference type="ARBA" id="ARBA00035110"/>
    </source>
</evidence>
<dbReference type="InterPro" id="IPR005563">
    <property type="entry name" value="A_protein"/>
</dbReference>
<evidence type="ECO:0000256" key="1">
    <source>
        <dbReference type="ARBA" id="ARBA00004328"/>
    </source>
</evidence>
<keyword evidence="3" id="KW-1161">Viral attachment to host cell</keyword>
<sequence>MSRPGFPRYGTKNYSYPNLWVPDVGPTISGTNSGSVTTDFRDAIGPNTPGWPRVKGNNPYVTNKVACTDAPIRYEFVAPGIGRASGSDSGLVKATSGAGNPASLVMGYSWPVIIELYDAVQSIVNNRLASNVKNQKVNYAQVWAERDQTARLIASTAKRLAESFLALRRGNFSHAVFALTGSSRPRQRGLSRVAGGVPEQWLALQYGWKPLLSDVYGSAEELAKYNTGSSSPDAAEAFASGSAKSESGFLAFGGGGGEPDYRWKCKASAHGRGSVRYYVDNEVANNSSRTGLINPLQLGWELLPYSFVVDWFLPVGNYLSNLDYQAGLSFKSGWMAVKARLDWTGEPYNTNTHPPGFASGGWSGGSVKAVVDYYGRNPGVGFPSPSFPRLKDPFSPTHVANALSLLATAFSGTHRVR</sequence>
<evidence type="ECO:0000256" key="3">
    <source>
        <dbReference type="ARBA" id="ARBA00022804"/>
    </source>
</evidence>
<keyword evidence="4" id="KW-0946">Virion</keyword>
<keyword evidence="2" id="KW-0945">Host-virus interaction</keyword>
<name>A0A514D892_9VIRU</name>
<dbReference type="Pfam" id="PF03863">
    <property type="entry name" value="Phage_mat-A"/>
    <property type="match status" value="1"/>
</dbReference>
<keyword evidence="5" id="KW-1175">Viral attachment to host cell pilus</keyword>
<evidence type="ECO:0000256" key="2">
    <source>
        <dbReference type="ARBA" id="ARBA00022581"/>
    </source>
</evidence>
<evidence type="ECO:0000256" key="5">
    <source>
        <dbReference type="ARBA" id="ARBA00023104"/>
    </source>
</evidence>
<reference evidence="8" key="1">
    <citation type="submission" date="2019-05" db="EMBL/GenBank/DDBJ databases">
        <title>Metatranscriptomic reconstruction reveals RNA viruses with the potential to shape carbon cycling in soil.</title>
        <authorList>
            <person name="Starr E.P."/>
            <person name="Nuccio E."/>
            <person name="Pett-Ridge J."/>
            <person name="Banfield J.F."/>
            <person name="Firestone M.K."/>
        </authorList>
    </citation>
    <scope>NUCLEOTIDE SEQUENCE</scope>
    <source>
        <strain evidence="8">H1_Rhizo_27_scaffold_581</strain>
    </source>
</reference>
<proteinExistence type="inferred from homology"/>
<evidence type="ECO:0000256" key="4">
    <source>
        <dbReference type="ARBA" id="ARBA00022844"/>
    </source>
</evidence>
<accession>A0A514D892</accession>